<dbReference type="Proteomes" id="UP000276991">
    <property type="component" value="Unassembled WGS sequence"/>
</dbReference>
<accession>A0A498SBT8</accession>
<sequence length="353" mass="40755">MSANKWWSNGDLPPLSMRYFHPSLQFLPRNDQLEEKDKILEERLTNLNMNDGENQMETLASLEKRSEMLRINGRSCFLVKHIRLGEYKSELDNIPEVDNNKLKLDWIGNSIFYIEFGGQDTPSVDDIEKRLAKLRGVPVENIRYPRSAILNGNEETVEKLMKRARDEAILETKWDRSRKSEEDDVDPEEFIKMCESDASLSELSGKLSISDTDVTMGRDTIRNLKDIQRTIKLAKQRSMKAAKLTGSVGNDNDSVDNEIKKLMKLTNQSNVKSEKISDELSKFWEKRFNHNLSSSESSIKSENPDDDAEIDYEELQKVVLEAEKAEMEATEMIKQSKKSDKKYGIFSKIFHSR</sequence>
<dbReference type="OrthoDB" id="5407799at2759"/>
<evidence type="ECO:0000313" key="1">
    <source>
        <dbReference type="EMBL" id="VBB29016.1"/>
    </source>
</evidence>
<proteinExistence type="predicted"/>
<protein>
    <submittedName>
        <fullName evidence="1">Uncharacterized protein</fullName>
    </submittedName>
</protein>
<reference evidence="1 2" key="1">
    <citation type="submission" date="2018-08" db="EMBL/GenBank/DDBJ databases">
        <authorList>
            <person name="Laetsch R D."/>
            <person name="Stevens L."/>
            <person name="Kumar S."/>
            <person name="Blaxter L. M."/>
        </authorList>
    </citation>
    <scope>NUCLEOTIDE SEQUENCE [LARGE SCALE GENOMIC DNA]</scope>
</reference>
<name>A0A498SBT8_ACAVI</name>
<dbReference type="AlphaFoldDB" id="A0A498SBT8"/>
<keyword evidence="2" id="KW-1185">Reference proteome</keyword>
<dbReference type="EMBL" id="UPTC01000517">
    <property type="protein sequence ID" value="VBB29016.1"/>
    <property type="molecule type" value="Genomic_DNA"/>
</dbReference>
<evidence type="ECO:0000313" key="2">
    <source>
        <dbReference type="Proteomes" id="UP000276991"/>
    </source>
</evidence>
<gene>
    <name evidence="1" type="ORF">NAV_LOCUS3825</name>
</gene>
<organism evidence="1 2">
    <name type="scientific">Acanthocheilonema viteae</name>
    <name type="common">Filarial nematode worm</name>
    <name type="synonym">Dipetalonema viteae</name>
    <dbReference type="NCBI Taxonomy" id="6277"/>
    <lineage>
        <taxon>Eukaryota</taxon>
        <taxon>Metazoa</taxon>
        <taxon>Ecdysozoa</taxon>
        <taxon>Nematoda</taxon>
        <taxon>Chromadorea</taxon>
        <taxon>Rhabditida</taxon>
        <taxon>Spirurina</taxon>
        <taxon>Spiruromorpha</taxon>
        <taxon>Filarioidea</taxon>
        <taxon>Onchocercidae</taxon>
        <taxon>Acanthocheilonema</taxon>
    </lineage>
</organism>